<name>L9KWD2_TUPCH</name>
<keyword evidence="3" id="KW-1185">Reference proteome</keyword>
<reference evidence="3" key="2">
    <citation type="journal article" date="2013" name="Nat. Commun.">
        <title>Genome of the Chinese tree shrew.</title>
        <authorList>
            <person name="Fan Y."/>
            <person name="Huang Z.Y."/>
            <person name="Cao C.C."/>
            <person name="Chen C.S."/>
            <person name="Chen Y.X."/>
            <person name="Fan D.D."/>
            <person name="He J."/>
            <person name="Hou H.L."/>
            <person name="Hu L."/>
            <person name="Hu X.T."/>
            <person name="Jiang X.T."/>
            <person name="Lai R."/>
            <person name="Lang Y.S."/>
            <person name="Liang B."/>
            <person name="Liao S.G."/>
            <person name="Mu D."/>
            <person name="Ma Y.Y."/>
            <person name="Niu Y.Y."/>
            <person name="Sun X.Q."/>
            <person name="Xia J.Q."/>
            <person name="Xiao J."/>
            <person name="Xiong Z.Q."/>
            <person name="Xu L."/>
            <person name="Yang L."/>
            <person name="Zhang Y."/>
            <person name="Zhao W."/>
            <person name="Zhao X.D."/>
            <person name="Zheng Y.T."/>
            <person name="Zhou J.M."/>
            <person name="Zhu Y.B."/>
            <person name="Zhang G.J."/>
            <person name="Wang J."/>
            <person name="Yao Y.G."/>
        </authorList>
    </citation>
    <scope>NUCLEOTIDE SEQUENCE [LARGE SCALE GENOMIC DNA]</scope>
</reference>
<proteinExistence type="predicted"/>
<evidence type="ECO:0000313" key="2">
    <source>
        <dbReference type="EMBL" id="ELW66978.1"/>
    </source>
</evidence>
<organism evidence="2 3">
    <name type="scientific">Tupaia chinensis</name>
    <name type="common">Chinese tree shrew</name>
    <name type="synonym">Tupaia belangeri chinensis</name>
    <dbReference type="NCBI Taxonomy" id="246437"/>
    <lineage>
        <taxon>Eukaryota</taxon>
        <taxon>Metazoa</taxon>
        <taxon>Chordata</taxon>
        <taxon>Craniata</taxon>
        <taxon>Vertebrata</taxon>
        <taxon>Euteleostomi</taxon>
        <taxon>Mammalia</taxon>
        <taxon>Eutheria</taxon>
        <taxon>Euarchontoglires</taxon>
        <taxon>Scandentia</taxon>
        <taxon>Tupaiidae</taxon>
        <taxon>Tupaia</taxon>
    </lineage>
</organism>
<dbReference type="Proteomes" id="UP000011518">
    <property type="component" value="Unassembled WGS sequence"/>
</dbReference>
<sequence length="531" mass="55503">MAALWARIPSGLVQIVPAPRDSHSDSDTDAGPQDSHEGAAGLLLLLLLAAGSVLRLSGNVPPLPRAAALGWSLQPATHTEVFCAGAWSPPPAAGPPRNSALVCHDGTAVGLLTLQLLGIFRQEVWQMKLTSGKAGSTLATDMVEGKVDKGIYVKEGKEVTLLYSRSRTSCINNPTQCGPEGHTGLWAASGSQSCLGTTQPRGYGSPSGQRAQQCLPQSHGEDCGSARTPSVVKGTLCQGHRGARVVGRAVCHTSCSVARCGFPSTVLSIEVAVARRTPGPLVGELWGSRRGVPWTGCGGSRGPEPCHPDRPGTTKIAVVSTVQESPPRLRTPGPGQLPHADYTAGGASAGTSGPARPPRTATLLLGRRHWPDALLRSLCRSLCARDVLCSQHPKAAGPQPGGRNAHTLLGWDLARPRHRTLRYLQDGAAVEPGDCGPGSDPALVRLRRPRWLGEMTLRVALSVPTTQVGNRPSEDVGGAPSQDGFAQVHVGVSWAEWRRGQYVVVVPAWASAGLAGALGQPQALHDTTSRS</sequence>
<evidence type="ECO:0000256" key="1">
    <source>
        <dbReference type="SAM" id="MobiDB-lite"/>
    </source>
</evidence>
<keyword evidence="2" id="KW-0675">Receptor</keyword>
<dbReference type="EMBL" id="KB320633">
    <property type="protein sequence ID" value="ELW66978.1"/>
    <property type="molecule type" value="Genomic_DNA"/>
</dbReference>
<dbReference type="STRING" id="246437.L9KWD2"/>
<feature type="region of interest" description="Disordered" evidence="1">
    <location>
        <begin position="322"/>
        <end position="357"/>
    </location>
</feature>
<evidence type="ECO:0000313" key="3">
    <source>
        <dbReference type="Proteomes" id="UP000011518"/>
    </source>
</evidence>
<feature type="compositionally biased region" description="Low complexity" evidence="1">
    <location>
        <begin position="343"/>
        <end position="354"/>
    </location>
</feature>
<protein>
    <submittedName>
        <fullName evidence="2">Putative G-protein coupled receptor 133</fullName>
    </submittedName>
</protein>
<reference evidence="3" key="1">
    <citation type="submission" date="2012-07" db="EMBL/GenBank/DDBJ databases">
        <title>Genome of the Chinese tree shrew, a rising model animal genetically related to primates.</title>
        <authorList>
            <person name="Zhang G."/>
            <person name="Fan Y."/>
            <person name="Yao Y."/>
            <person name="Huang Z."/>
        </authorList>
    </citation>
    <scope>NUCLEOTIDE SEQUENCE [LARGE SCALE GENOMIC DNA]</scope>
</reference>
<gene>
    <name evidence="2" type="ORF">TREES_T100020471</name>
</gene>
<dbReference type="InParanoid" id="L9KWD2"/>
<dbReference type="AlphaFoldDB" id="L9KWD2"/>
<accession>L9KWD2</accession>